<sequence length="130" mass="14414">MNRRHARIKAVQALYQIEMTGADINDALSFVLEEDEASDPFLETLITGTLDHLAEIDPLIENSMDHWALSRLSKVDHAVMRMALYEMIKLDDVPVSVSINEAIELARGFSGDPESGKFVNGVLSHAAESF</sequence>
<dbReference type="GO" id="GO:0005829">
    <property type="term" value="C:cytosol"/>
    <property type="evidence" value="ECO:0007669"/>
    <property type="project" value="TreeGrafter"/>
</dbReference>
<accession>A0A1H9PG06</accession>
<evidence type="ECO:0000256" key="3">
    <source>
        <dbReference type="ARBA" id="ARBA00022884"/>
    </source>
</evidence>
<reference evidence="9" key="1">
    <citation type="submission" date="2016-10" db="EMBL/GenBank/DDBJ databases">
        <authorList>
            <person name="de Groot N.N."/>
        </authorList>
    </citation>
    <scope>NUCLEOTIDE SEQUENCE [LARGE SCALE GENOMIC DNA]</scope>
    <source>
        <strain evidence="9">10nlg</strain>
    </source>
</reference>
<feature type="domain" description="NusB/RsmB/TIM44" evidence="7">
    <location>
        <begin position="5"/>
        <end position="127"/>
    </location>
</feature>
<name>A0A1H9PG06_9BACI</name>
<dbReference type="InterPro" id="IPR035926">
    <property type="entry name" value="NusB-like_sf"/>
</dbReference>
<dbReference type="STRING" id="1464123.SAMN05444126_101199"/>
<comment type="caution">
    <text evidence="8">The sequence shown here is derived from an EMBL/GenBank/DDBJ whole genome shotgun (WGS) entry which is preliminary data.</text>
</comment>
<dbReference type="InterPro" id="IPR006027">
    <property type="entry name" value="NusB_RsmB_TIM44"/>
</dbReference>
<dbReference type="GO" id="GO:0003723">
    <property type="term" value="F:RNA binding"/>
    <property type="evidence" value="ECO:0007669"/>
    <property type="project" value="UniProtKB-UniRule"/>
</dbReference>
<keyword evidence="5 6" id="KW-0804">Transcription</keyword>
<dbReference type="CDD" id="cd00619">
    <property type="entry name" value="Terminator_NusB"/>
    <property type="match status" value="1"/>
</dbReference>
<comment type="function">
    <text evidence="6">Involved in transcription antitermination. Required for transcription of ribosomal RNA (rRNA) genes. Binds specifically to the boxA antiterminator sequence of the ribosomal RNA (rrn) operons.</text>
</comment>
<gene>
    <name evidence="6" type="primary">nusB</name>
    <name evidence="8" type="ORF">SAMN05444126_101199</name>
</gene>
<evidence type="ECO:0000256" key="5">
    <source>
        <dbReference type="ARBA" id="ARBA00023163"/>
    </source>
</evidence>
<evidence type="ECO:0000256" key="6">
    <source>
        <dbReference type="HAMAP-Rule" id="MF_00073"/>
    </source>
</evidence>
<protein>
    <recommendedName>
        <fullName evidence="6">Transcription antitermination protein NusB</fullName>
    </recommendedName>
    <alternativeName>
        <fullName evidence="6">Antitermination factor NusB</fullName>
    </alternativeName>
</protein>
<organism evidence="8 9">
    <name type="scientific">Salisediminibacterium halotolerans</name>
    <dbReference type="NCBI Taxonomy" id="517425"/>
    <lineage>
        <taxon>Bacteria</taxon>
        <taxon>Bacillati</taxon>
        <taxon>Bacillota</taxon>
        <taxon>Bacilli</taxon>
        <taxon>Bacillales</taxon>
        <taxon>Bacillaceae</taxon>
        <taxon>Salisediminibacterium</taxon>
    </lineage>
</organism>
<dbReference type="OrthoDB" id="9811381at2"/>
<dbReference type="RefSeq" id="WP_093071658.1">
    <property type="nucleotide sequence ID" value="NZ_FOGV01000001.1"/>
</dbReference>
<dbReference type="Proteomes" id="UP000199318">
    <property type="component" value="Unassembled WGS sequence"/>
</dbReference>
<dbReference type="HAMAP" id="MF_00073">
    <property type="entry name" value="NusB"/>
    <property type="match status" value="1"/>
</dbReference>
<dbReference type="AlphaFoldDB" id="A0A1H9PG06"/>
<evidence type="ECO:0000256" key="2">
    <source>
        <dbReference type="ARBA" id="ARBA00022814"/>
    </source>
</evidence>
<dbReference type="Gene3D" id="1.10.940.10">
    <property type="entry name" value="NusB-like"/>
    <property type="match status" value="1"/>
</dbReference>
<dbReference type="PANTHER" id="PTHR11078">
    <property type="entry name" value="N UTILIZATION SUBSTANCE PROTEIN B-RELATED"/>
    <property type="match status" value="1"/>
</dbReference>
<keyword evidence="4 6" id="KW-0805">Transcription regulation</keyword>
<dbReference type="Pfam" id="PF01029">
    <property type="entry name" value="NusB"/>
    <property type="match status" value="1"/>
</dbReference>
<evidence type="ECO:0000256" key="4">
    <source>
        <dbReference type="ARBA" id="ARBA00023015"/>
    </source>
</evidence>
<dbReference type="PANTHER" id="PTHR11078:SF3">
    <property type="entry name" value="ANTITERMINATION NUSB DOMAIN-CONTAINING PROTEIN"/>
    <property type="match status" value="1"/>
</dbReference>
<comment type="similarity">
    <text evidence="1 6">Belongs to the NusB family.</text>
</comment>
<evidence type="ECO:0000313" key="9">
    <source>
        <dbReference type="Proteomes" id="UP000199318"/>
    </source>
</evidence>
<dbReference type="InterPro" id="IPR011605">
    <property type="entry name" value="NusB_fam"/>
</dbReference>
<keyword evidence="3 6" id="KW-0694">RNA-binding</keyword>
<evidence type="ECO:0000313" key="8">
    <source>
        <dbReference type="EMBL" id="SER47084.1"/>
    </source>
</evidence>
<dbReference type="GO" id="GO:0006353">
    <property type="term" value="P:DNA-templated transcription termination"/>
    <property type="evidence" value="ECO:0007669"/>
    <property type="project" value="UniProtKB-UniRule"/>
</dbReference>
<dbReference type="GO" id="GO:0031564">
    <property type="term" value="P:transcription antitermination"/>
    <property type="evidence" value="ECO:0007669"/>
    <property type="project" value="UniProtKB-KW"/>
</dbReference>
<dbReference type="NCBIfam" id="TIGR01951">
    <property type="entry name" value="nusB"/>
    <property type="match status" value="1"/>
</dbReference>
<dbReference type="SUPFAM" id="SSF48013">
    <property type="entry name" value="NusB-like"/>
    <property type="match status" value="1"/>
</dbReference>
<evidence type="ECO:0000259" key="7">
    <source>
        <dbReference type="Pfam" id="PF01029"/>
    </source>
</evidence>
<keyword evidence="9" id="KW-1185">Reference proteome</keyword>
<dbReference type="EMBL" id="FOGV01000001">
    <property type="protein sequence ID" value="SER47084.1"/>
    <property type="molecule type" value="Genomic_DNA"/>
</dbReference>
<keyword evidence="2 6" id="KW-0889">Transcription antitermination</keyword>
<proteinExistence type="inferred from homology"/>
<evidence type="ECO:0000256" key="1">
    <source>
        <dbReference type="ARBA" id="ARBA00005952"/>
    </source>
</evidence>